<dbReference type="AlphaFoldDB" id="A0A375FLS3"/>
<reference evidence="2" key="1">
    <citation type="submission" date="2018-01" db="EMBL/GenBank/DDBJ databases">
        <authorList>
            <person name="Gaut B.S."/>
            <person name="Morton B.R."/>
            <person name="Clegg M.T."/>
            <person name="Duvall M.R."/>
        </authorList>
    </citation>
    <scope>NUCLEOTIDE SEQUENCE [LARGE SCALE GENOMIC DNA]</scope>
</reference>
<sequence>MSDADLAAAVLSGSLKMPQR</sequence>
<name>A0A375FLS3_9BURK</name>
<dbReference type="Proteomes" id="UP000256862">
    <property type="component" value="Unassembled WGS sequence"/>
</dbReference>
<evidence type="ECO:0000313" key="1">
    <source>
        <dbReference type="EMBL" id="SPC06647.1"/>
    </source>
</evidence>
<evidence type="ECO:0000313" key="2">
    <source>
        <dbReference type="Proteomes" id="UP000256862"/>
    </source>
</evidence>
<gene>
    <name evidence="1" type="ORF">CO2235_U600092</name>
</gene>
<dbReference type="EMBL" id="OGUS01000066">
    <property type="protein sequence ID" value="SPC06647.1"/>
    <property type="molecule type" value="Genomic_DNA"/>
</dbReference>
<proteinExistence type="predicted"/>
<accession>A0A375FLS3</accession>
<organism evidence="1 2">
    <name type="scientific">Cupriavidus oxalaticus</name>
    <dbReference type="NCBI Taxonomy" id="96344"/>
    <lineage>
        <taxon>Bacteria</taxon>
        <taxon>Pseudomonadati</taxon>
        <taxon>Pseudomonadota</taxon>
        <taxon>Betaproteobacteria</taxon>
        <taxon>Burkholderiales</taxon>
        <taxon>Burkholderiaceae</taxon>
        <taxon>Cupriavidus</taxon>
    </lineage>
</organism>
<comment type="caution">
    <text evidence="1">The sequence shown here is derived from an EMBL/GenBank/DDBJ whole genome shotgun (WGS) entry which is preliminary data.</text>
</comment>
<protein>
    <submittedName>
        <fullName evidence="1">Uncharacterized protein</fullName>
    </submittedName>
</protein>